<dbReference type="SUPFAM" id="SSF53927">
    <property type="entry name" value="Cytidine deaminase-like"/>
    <property type="match status" value="1"/>
</dbReference>
<dbReference type="RefSeq" id="WP_246087916.1">
    <property type="nucleotide sequence ID" value="NZ_VFOV01000001.1"/>
</dbReference>
<evidence type="ECO:0000259" key="1">
    <source>
        <dbReference type="PROSITE" id="PS51747"/>
    </source>
</evidence>
<dbReference type="InterPro" id="IPR016193">
    <property type="entry name" value="Cytidine_deaminase-like"/>
</dbReference>
<dbReference type="CDD" id="cd01285">
    <property type="entry name" value="nucleoside_deaminase"/>
    <property type="match status" value="1"/>
</dbReference>
<dbReference type="Pfam" id="PF00383">
    <property type="entry name" value="dCMP_cyt_deam_1"/>
    <property type="match status" value="1"/>
</dbReference>
<proteinExistence type="predicted"/>
<dbReference type="Proteomes" id="UP000320209">
    <property type="component" value="Unassembled WGS sequence"/>
</dbReference>
<name>A0A543A1T2_9ACTN</name>
<dbReference type="InterPro" id="IPR002125">
    <property type="entry name" value="CMP_dCMP_dom"/>
</dbReference>
<dbReference type="GO" id="GO:0003824">
    <property type="term" value="F:catalytic activity"/>
    <property type="evidence" value="ECO:0007669"/>
    <property type="project" value="InterPro"/>
</dbReference>
<dbReference type="PANTHER" id="PTHR11079:SF179">
    <property type="entry name" value="TRNA(ADENINE(34)) DEAMINASE, CHLOROPLASTIC"/>
    <property type="match status" value="1"/>
</dbReference>
<organism evidence="2 3">
    <name type="scientific">Nocardioides albertanoniae</name>
    <dbReference type="NCBI Taxonomy" id="1175486"/>
    <lineage>
        <taxon>Bacteria</taxon>
        <taxon>Bacillati</taxon>
        <taxon>Actinomycetota</taxon>
        <taxon>Actinomycetes</taxon>
        <taxon>Propionibacteriales</taxon>
        <taxon>Nocardioidaceae</taxon>
        <taxon>Nocardioides</taxon>
    </lineage>
</organism>
<accession>A0A543A1T2</accession>
<dbReference type="Gene3D" id="3.40.140.10">
    <property type="entry name" value="Cytidine Deaminase, domain 2"/>
    <property type="match status" value="1"/>
</dbReference>
<evidence type="ECO:0000313" key="2">
    <source>
        <dbReference type="EMBL" id="TQL66545.1"/>
    </source>
</evidence>
<dbReference type="PROSITE" id="PS51747">
    <property type="entry name" value="CYT_DCMP_DEAMINASES_2"/>
    <property type="match status" value="1"/>
</dbReference>
<sequence length="167" mass="17413">MTNDQPSTEITPTDMAHLRRCLELAAEALADGDGPFGSVLADAVGNALREDRNREHSTGDPTAHPEIALARWAALNLDPEARAGATIYTSGEHCPMCAAGQGWSGVGRVVYIASSEQLTQWRAGWGAAESPVLPLAIGEVAPAVEAVGPVPELVEEIRTLHQAAAGA</sequence>
<dbReference type="EMBL" id="VFOV01000001">
    <property type="protein sequence ID" value="TQL66545.1"/>
    <property type="molecule type" value="Genomic_DNA"/>
</dbReference>
<reference evidence="2 3" key="1">
    <citation type="submission" date="2019-06" db="EMBL/GenBank/DDBJ databases">
        <title>Sequencing the genomes of 1000 actinobacteria strains.</title>
        <authorList>
            <person name="Klenk H.-P."/>
        </authorList>
    </citation>
    <scope>NUCLEOTIDE SEQUENCE [LARGE SCALE GENOMIC DNA]</scope>
    <source>
        <strain evidence="2 3">DSM 25218</strain>
    </source>
</reference>
<dbReference type="PANTHER" id="PTHR11079">
    <property type="entry name" value="CYTOSINE DEAMINASE FAMILY MEMBER"/>
    <property type="match status" value="1"/>
</dbReference>
<feature type="domain" description="CMP/dCMP-type deaminase" evidence="1">
    <location>
        <begin position="12"/>
        <end position="122"/>
    </location>
</feature>
<keyword evidence="3" id="KW-1185">Reference proteome</keyword>
<comment type="caution">
    <text evidence="2">The sequence shown here is derived from an EMBL/GenBank/DDBJ whole genome shotgun (WGS) entry which is preliminary data.</text>
</comment>
<evidence type="ECO:0000313" key="3">
    <source>
        <dbReference type="Proteomes" id="UP000320209"/>
    </source>
</evidence>
<protein>
    <submittedName>
        <fullName evidence="2">tRNA(Arg) A34 adenosine deaminase TadA</fullName>
    </submittedName>
</protein>
<gene>
    <name evidence="2" type="ORF">FB381_0408</name>
</gene>
<dbReference type="AlphaFoldDB" id="A0A543A1T2"/>